<gene>
    <name evidence="2" type="ORF">OJAV_G00087370</name>
</gene>
<feature type="chain" id="PRO_5018547314" description="UPAR/Ly6 domain-containing protein" evidence="1">
    <location>
        <begin position="19"/>
        <end position="102"/>
    </location>
</feature>
<organism evidence="2 3">
    <name type="scientific">Oryzias javanicus</name>
    <name type="common">Javanese ricefish</name>
    <name type="synonym">Aplocheilus javanicus</name>
    <dbReference type="NCBI Taxonomy" id="123683"/>
    <lineage>
        <taxon>Eukaryota</taxon>
        <taxon>Metazoa</taxon>
        <taxon>Chordata</taxon>
        <taxon>Craniata</taxon>
        <taxon>Vertebrata</taxon>
        <taxon>Euteleostomi</taxon>
        <taxon>Actinopterygii</taxon>
        <taxon>Neopterygii</taxon>
        <taxon>Teleostei</taxon>
        <taxon>Neoteleostei</taxon>
        <taxon>Acanthomorphata</taxon>
        <taxon>Ovalentaria</taxon>
        <taxon>Atherinomorphae</taxon>
        <taxon>Beloniformes</taxon>
        <taxon>Adrianichthyidae</taxon>
        <taxon>Oryziinae</taxon>
        <taxon>Oryzias</taxon>
    </lineage>
</organism>
<protein>
    <recommendedName>
        <fullName evidence="4">UPAR/Ly6 domain-containing protein</fullName>
    </recommendedName>
</protein>
<dbReference type="InterPro" id="IPR045860">
    <property type="entry name" value="Snake_toxin-like_sf"/>
</dbReference>
<dbReference type="PROSITE" id="PS51257">
    <property type="entry name" value="PROKAR_LIPOPROTEIN"/>
    <property type="match status" value="1"/>
</dbReference>
<keyword evidence="1" id="KW-0732">Signal</keyword>
<dbReference type="AlphaFoldDB" id="A0A3S2Q2E4"/>
<reference evidence="2 3" key="2">
    <citation type="submission" date="2019-01" db="EMBL/GenBank/DDBJ databases">
        <title>A chromosome length genome reference of the Java medaka (oryzias javanicus).</title>
        <authorList>
            <person name="Herpin A."/>
            <person name="Takehana Y."/>
            <person name="Naruse K."/>
            <person name="Ansai S."/>
            <person name="Kawaguchi M."/>
        </authorList>
    </citation>
    <scope>NUCLEOTIDE SEQUENCE [LARGE SCALE GENOMIC DNA]</scope>
    <source>
        <strain evidence="2">RS831</strain>
        <tissue evidence="2">Whole body</tissue>
    </source>
</reference>
<dbReference type="OMA" id="CTDTKSC"/>
<accession>A0A3S2Q2E4</accession>
<feature type="signal peptide" evidence="1">
    <location>
        <begin position="1"/>
        <end position="18"/>
    </location>
</feature>
<dbReference type="Gene3D" id="2.10.60.10">
    <property type="entry name" value="CD59"/>
    <property type="match status" value="1"/>
</dbReference>
<evidence type="ECO:0000313" key="2">
    <source>
        <dbReference type="EMBL" id="RVE68009.1"/>
    </source>
</evidence>
<dbReference type="OrthoDB" id="9624109at2759"/>
<evidence type="ECO:0008006" key="4">
    <source>
        <dbReference type="Google" id="ProtNLM"/>
    </source>
</evidence>
<sequence>MIFFKLLILVLTLSAACGLRCYTCTAAEPKSCTDTKACSVVFNRCFLLRVEGYDMVTKGCQSSAFCVGAMSCCEGDLCNSSAQLGSSFLLIMLTSAILQLFL</sequence>
<keyword evidence="3" id="KW-1185">Reference proteome</keyword>
<dbReference type="EMBL" id="CM012445">
    <property type="protein sequence ID" value="RVE68009.1"/>
    <property type="molecule type" value="Genomic_DNA"/>
</dbReference>
<name>A0A3S2Q2E4_ORYJA</name>
<reference evidence="2 3" key="1">
    <citation type="submission" date="2018-11" db="EMBL/GenBank/DDBJ databases">
        <authorList>
            <person name="Lopez-Roques C."/>
            <person name="Donnadieu C."/>
            <person name="Bouchez O."/>
            <person name="Klopp C."/>
            <person name="Cabau C."/>
            <person name="Zahm M."/>
        </authorList>
    </citation>
    <scope>NUCLEOTIDE SEQUENCE [LARGE SCALE GENOMIC DNA]</scope>
    <source>
        <strain evidence="2">RS831</strain>
        <tissue evidence="2">Whole body</tissue>
    </source>
</reference>
<dbReference type="Proteomes" id="UP000283210">
    <property type="component" value="Chromosome 9"/>
</dbReference>
<proteinExistence type="predicted"/>
<evidence type="ECO:0000256" key="1">
    <source>
        <dbReference type="SAM" id="SignalP"/>
    </source>
</evidence>
<evidence type="ECO:0000313" key="3">
    <source>
        <dbReference type="Proteomes" id="UP000283210"/>
    </source>
</evidence>
<dbReference type="SUPFAM" id="SSF57302">
    <property type="entry name" value="Snake toxin-like"/>
    <property type="match status" value="1"/>
</dbReference>